<feature type="compositionally biased region" description="Low complexity" evidence="1">
    <location>
        <begin position="65"/>
        <end position="83"/>
    </location>
</feature>
<evidence type="ECO:0000256" key="1">
    <source>
        <dbReference type="SAM" id="MobiDB-lite"/>
    </source>
</evidence>
<protein>
    <submittedName>
        <fullName evidence="2">Uncharacterized protein</fullName>
    </submittedName>
</protein>
<dbReference type="EMBL" id="SRLO01013348">
    <property type="protein sequence ID" value="TNN25130.1"/>
    <property type="molecule type" value="Genomic_DNA"/>
</dbReference>
<name>A0A4Z2E979_9TELE</name>
<proteinExistence type="predicted"/>
<reference evidence="2 3" key="1">
    <citation type="submission" date="2019-03" db="EMBL/GenBank/DDBJ databases">
        <title>First draft genome of Liparis tanakae, snailfish: a comprehensive survey of snailfish specific genes.</title>
        <authorList>
            <person name="Kim W."/>
            <person name="Song I."/>
            <person name="Jeong J.-H."/>
            <person name="Kim D."/>
            <person name="Kim S."/>
            <person name="Ryu S."/>
            <person name="Song J.Y."/>
            <person name="Lee S.K."/>
        </authorList>
    </citation>
    <scope>NUCLEOTIDE SEQUENCE [LARGE SCALE GENOMIC DNA]</scope>
    <source>
        <tissue evidence="2">Muscle</tissue>
    </source>
</reference>
<dbReference type="Proteomes" id="UP000314294">
    <property type="component" value="Unassembled WGS sequence"/>
</dbReference>
<keyword evidence="3" id="KW-1185">Reference proteome</keyword>
<feature type="region of interest" description="Disordered" evidence="1">
    <location>
        <begin position="45"/>
        <end position="83"/>
    </location>
</feature>
<accession>A0A4Z2E979</accession>
<comment type="caution">
    <text evidence="2">The sequence shown here is derived from an EMBL/GenBank/DDBJ whole genome shotgun (WGS) entry which is preliminary data.</text>
</comment>
<sequence length="83" mass="8462">MGAGLWAGPWAGLWAGPRLQGPVPRAAGSRLSFTFLPRTVTQDPRVASTGRNRAVSCCGSDPPRAEASGTGPPAPSSGSIMQD</sequence>
<dbReference type="AlphaFoldDB" id="A0A4Z2E979"/>
<gene>
    <name evidence="2" type="ORF">EYF80_064742</name>
</gene>
<organism evidence="2 3">
    <name type="scientific">Liparis tanakae</name>
    <name type="common">Tanaka's snailfish</name>
    <dbReference type="NCBI Taxonomy" id="230148"/>
    <lineage>
        <taxon>Eukaryota</taxon>
        <taxon>Metazoa</taxon>
        <taxon>Chordata</taxon>
        <taxon>Craniata</taxon>
        <taxon>Vertebrata</taxon>
        <taxon>Euteleostomi</taxon>
        <taxon>Actinopterygii</taxon>
        <taxon>Neopterygii</taxon>
        <taxon>Teleostei</taxon>
        <taxon>Neoteleostei</taxon>
        <taxon>Acanthomorphata</taxon>
        <taxon>Eupercaria</taxon>
        <taxon>Perciformes</taxon>
        <taxon>Cottioidei</taxon>
        <taxon>Cottales</taxon>
        <taxon>Liparidae</taxon>
        <taxon>Liparis</taxon>
    </lineage>
</organism>
<evidence type="ECO:0000313" key="3">
    <source>
        <dbReference type="Proteomes" id="UP000314294"/>
    </source>
</evidence>
<evidence type="ECO:0000313" key="2">
    <source>
        <dbReference type="EMBL" id="TNN25130.1"/>
    </source>
</evidence>